<dbReference type="EMBL" id="NPEX01000431">
    <property type="protein sequence ID" value="RAI37598.1"/>
    <property type="molecule type" value="Genomic_DNA"/>
</dbReference>
<sequence length="205" mass="21719">MAPASSFAGCLVAAPGALTGSPAGADGIGGPGAEQAWAARARCTTTTYDDDILLWSEQQAELIRSLAGRRDLPDAFDAENVAEEIASVGRSELAAVKGLIRRLLIRVMMLTGDPDAAPVRHWRAEIVGFHGDMLRRYAPSMRQRIDLDALWRSARQQVALAYEGTPQQDAVAALPDAAPLGLDDLLAAPPDVAGLVRRVQAAVRA</sequence>
<dbReference type="Gene3D" id="1.20.1220.20">
    <property type="entry name" value="Uncharcterised protein PF01724"/>
    <property type="match status" value="1"/>
</dbReference>
<organism evidence="1 2">
    <name type="scientific">Rhodoplanes roseus</name>
    <dbReference type="NCBI Taxonomy" id="29409"/>
    <lineage>
        <taxon>Bacteria</taxon>
        <taxon>Pseudomonadati</taxon>
        <taxon>Pseudomonadota</taxon>
        <taxon>Alphaproteobacteria</taxon>
        <taxon>Hyphomicrobiales</taxon>
        <taxon>Nitrobacteraceae</taxon>
        <taxon>Rhodoplanes</taxon>
    </lineage>
</organism>
<dbReference type="OrthoDB" id="425753at2"/>
<keyword evidence="2" id="KW-1185">Reference proteome</keyword>
<protein>
    <recommendedName>
        <fullName evidence="3">DUF29 domain-containing protein</fullName>
    </recommendedName>
</protein>
<dbReference type="Proteomes" id="UP000249130">
    <property type="component" value="Unassembled WGS sequence"/>
</dbReference>
<dbReference type="Pfam" id="PF01724">
    <property type="entry name" value="DUF29"/>
    <property type="match status" value="1"/>
</dbReference>
<comment type="caution">
    <text evidence="1">The sequence shown here is derived from an EMBL/GenBank/DDBJ whole genome shotgun (WGS) entry which is preliminary data.</text>
</comment>
<accession>A0A327KQC7</accession>
<dbReference type="AlphaFoldDB" id="A0A327KQC7"/>
<gene>
    <name evidence="1" type="ORF">CH341_29360</name>
</gene>
<reference evidence="1 2" key="1">
    <citation type="submission" date="2017-07" db="EMBL/GenBank/DDBJ databases">
        <title>Draft Genome Sequences of Select Purple Nonsulfur Bacteria.</title>
        <authorList>
            <person name="Lasarre B."/>
            <person name="Mckinlay J.B."/>
        </authorList>
    </citation>
    <scope>NUCLEOTIDE SEQUENCE [LARGE SCALE GENOMIC DNA]</scope>
    <source>
        <strain evidence="1 2">DSM 5909</strain>
    </source>
</reference>
<name>A0A327KQC7_9BRAD</name>
<evidence type="ECO:0008006" key="3">
    <source>
        <dbReference type="Google" id="ProtNLM"/>
    </source>
</evidence>
<proteinExistence type="predicted"/>
<evidence type="ECO:0000313" key="2">
    <source>
        <dbReference type="Proteomes" id="UP000249130"/>
    </source>
</evidence>
<evidence type="ECO:0000313" key="1">
    <source>
        <dbReference type="EMBL" id="RAI37598.1"/>
    </source>
</evidence>